<dbReference type="RefSeq" id="WP_036158635.1">
    <property type="nucleotide sequence ID" value="NZ_AVCX01000001.1"/>
</dbReference>
<feature type="transmembrane region" description="Helical" evidence="3">
    <location>
        <begin position="91"/>
        <end position="111"/>
    </location>
</feature>
<feature type="transmembrane region" description="Helical" evidence="3">
    <location>
        <begin position="241"/>
        <end position="261"/>
    </location>
</feature>
<dbReference type="InterPro" id="IPR000620">
    <property type="entry name" value="EamA_dom"/>
</dbReference>
<protein>
    <submittedName>
        <fullName evidence="5">Multidrug transporter</fullName>
    </submittedName>
</protein>
<dbReference type="OrthoDB" id="3180815at2"/>
<dbReference type="PANTHER" id="PTHR22911:SF137">
    <property type="entry name" value="SOLUTE CARRIER FAMILY 35 MEMBER G2-RELATED"/>
    <property type="match status" value="1"/>
</dbReference>
<feature type="transmembrane region" description="Helical" evidence="3">
    <location>
        <begin position="152"/>
        <end position="170"/>
    </location>
</feature>
<comment type="similarity">
    <text evidence="2">Belongs to the EamA transporter family.</text>
</comment>
<keyword evidence="3" id="KW-0472">Membrane</keyword>
<keyword evidence="6" id="KW-1185">Reference proteome</keyword>
<dbReference type="EMBL" id="JPVP01000060">
    <property type="protein sequence ID" value="KGR81777.1"/>
    <property type="molecule type" value="Genomic_DNA"/>
</dbReference>
<evidence type="ECO:0000256" key="1">
    <source>
        <dbReference type="ARBA" id="ARBA00004127"/>
    </source>
</evidence>
<gene>
    <name evidence="5" type="ORF">CD32_20820</name>
</gene>
<dbReference type="SUPFAM" id="SSF103481">
    <property type="entry name" value="Multidrug resistance efflux transporter EmrE"/>
    <property type="match status" value="1"/>
</dbReference>
<comment type="caution">
    <text evidence="5">The sequence shown here is derived from an EMBL/GenBank/DDBJ whole genome shotgun (WGS) entry which is preliminary data.</text>
</comment>
<feature type="transmembrane region" description="Helical" evidence="3">
    <location>
        <begin position="37"/>
        <end position="54"/>
    </location>
</feature>
<sequence length="304" mass="32884">MIKLKFSLVILLGACSYGVLSSILKIGFSNGFSFPELLSGQFVFGWFGLLLLVLTFSRYKVSLKNILSLLAVGTTMSLTSIFYGLCVKELPASIAIVLLFQFTWMGVLIEAIANKTFPSREKLLSILILLVGTVFAGGIFEGSGDQLSIKGITFGLLAAITFSFYFFASGRVSTEVPIISKSFLMATSATLFVCLIYPPTYLINGTLQAGLWKYALILGFFGVVIPGICFSIGVPKVGTGLATILGAAELPTAVIASITLLNEFVSPLQWIGIVCILSGIFIPQMLKVRKNKRQNFFSEDTVEN</sequence>
<evidence type="ECO:0000256" key="3">
    <source>
        <dbReference type="SAM" id="Phobius"/>
    </source>
</evidence>
<dbReference type="eggNOG" id="COG0697">
    <property type="taxonomic scope" value="Bacteria"/>
</dbReference>
<feature type="domain" description="EamA" evidence="4">
    <location>
        <begin position="150"/>
        <end position="282"/>
    </location>
</feature>
<proteinExistence type="inferred from homology"/>
<evidence type="ECO:0000313" key="5">
    <source>
        <dbReference type="EMBL" id="KGR81777.1"/>
    </source>
</evidence>
<evidence type="ECO:0000259" key="4">
    <source>
        <dbReference type="Pfam" id="PF00892"/>
    </source>
</evidence>
<accession>A0A0A3J431</accession>
<name>A0A0A3J431_9BACI</name>
<dbReference type="AlphaFoldDB" id="A0A0A3J431"/>
<feature type="transmembrane region" description="Helical" evidence="3">
    <location>
        <begin position="123"/>
        <end position="140"/>
    </location>
</feature>
<dbReference type="Pfam" id="PF00892">
    <property type="entry name" value="EamA"/>
    <property type="match status" value="1"/>
</dbReference>
<feature type="transmembrane region" description="Helical" evidence="3">
    <location>
        <begin position="267"/>
        <end position="286"/>
    </location>
</feature>
<organism evidence="5 6">
    <name type="scientific">Lysinibacillus odysseyi 34hs-1 = NBRC 100172</name>
    <dbReference type="NCBI Taxonomy" id="1220589"/>
    <lineage>
        <taxon>Bacteria</taxon>
        <taxon>Bacillati</taxon>
        <taxon>Bacillota</taxon>
        <taxon>Bacilli</taxon>
        <taxon>Bacillales</taxon>
        <taxon>Bacillaceae</taxon>
        <taxon>Lysinibacillus</taxon>
    </lineage>
</organism>
<dbReference type="GO" id="GO:0016020">
    <property type="term" value="C:membrane"/>
    <property type="evidence" value="ECO:0007669"/>
    <property type="project" value="InterPro"/>
</dbReference>
<dbReference type="InterPro" id="IPR037185">
    <property type="entry name" value="EmrE-like"/>
</dbReference>
<feature type="transmembrane region" description="Helical" evidence="3">
    <location>
        <begin position="182"/>
        <end position="202"/>
    </location>
</feature>
<evidence type="ECO:0000256" key="2">
    <source>
        <dbReference type="ARBA" id="ARBA00007362"/>
    </source>
</evidence>
<keyword evidence="3" id="KW-0812">Transmembrane</keyword>
<evidence type="ECO:0000313" key="6">
    <source>
        <dbReference type="Proteomes" id="UP000030437"/>
    </source>
</evidence>
<reference evidence="5 6" key="1">
    <citation type="submission" date="2014-02" db="EMBL/GenBank/DDBJ databases">
        <title>Draft genome sequence of Lysinibacillus odysseyi NBRC 100172.</title>
        <authorList>
            <person name="Zhang F."/>
            <person name="Wang G."/>
            <person name="Zhang L."/>
        </authorList>
    </citation>
    <scope>NUCLEOTIDE SEQUENCE [LARGE SCALE GENOMIC DNA]</scope>
    <source>
        <strain evidence="5 6">NBRC 100172</strain>
    </source>
</reference>
<keyword evidence="3" id="KW-1133">Transmembrane helix</keyword>
<feature type="transmembrane region" description="Helical" evidence="3">
    <location>
        <begin position="66"/>
        <end position="85"/>
    </location>
</feature>
<dbReference type="PANTHER" id="PTHR22911">
    <property type="entry name" value="ACYL-MALONYL CONDENSING ENZYME-RELATED"/>
    <property type="match status" value="1"/>
</dbReference>
<feature type="transmembrane region" description="Helical" evidence="3">
    <location>
        <begin position="214"/>
        <end position="234"/>
    </location>
</feature>
<dbReference type="Proteomes" id="UP000030437">
    <property type="component" value="Unassembled WGS sequence"/>
</dbReference>
<comment type="subcellular location">
    <subcellularLocation>
        <location evidence="1">Endomembrane system</location>
        <topology evidence="1">Multi-pass membrane protein</topology>
    </subcellularLocation>
</comment>